<feature type="binding site" evidence="7">
    <location>
        <position position="322"/>
    </location>
    <ligand>
        <name>glyoxylate</name>
        <dbReference type="ChEBI" id="CHEBI:36655"/>
    </ligand>
</feature>
<feature type="active site" description="Proton acceptor" evidence="6">
    <location>
        <position position="322"/>
    </location>
</feature>
<evidence type="ECO:0000256" key="2">
    <source>
        <dbReference type="ARBA" id="ARBA00022630"/>
    </source>
</evidence>
<evidence type="ECO:0000313" key="10">
    <source>
        <dbReference type="Proteomes" id="UP000552709"/>
    </source>
</evidence>
<proteinExistence type="inferred from homology"/>
<comment type="similarity">
    <text evidence="5">Belongs to the FMN-dependent alpha-hydroxy acid dehydrogenase family.</text>
</comment>
<dbReference type="EC" id="1.13.12.4" evidence="9"/>
<comment type="caution">
    <text evidence="9">The sequence shown here is derived from an EMBL/GenBank/DDBJ whole genome shotgun (WGS) entry which is preliminary data.</text>
</comment>
<dbReference type="InterPro" id="IPR012133">
    <property type="entry name" value="Alpha-hydoxy_acid_DH_FMN"/>
</dbReference>
<evidence type="ECO:0000256" key="6">
    <source>
        <dbReference type="PIRSR" id="PIRSR000138-1"/>
    </source>
</evidence>
<dbReference type="InterPro" id="IPR008259">
    <property type="entry name" value="FMN_hydac_DH_AS"/>
</dbReference>
<evidence type="ECO:0000313" key="9">
    <source>
        <dbReference type="EMBL" id="MBB5361811.1"/>
    </source>
</evidence>
<sequence>MSQPGSTAPAPGPGRSRQTQIFVDGLGGARPLVPVAPERLQEAARRKLDAPAFAYLAGGAGAERTMRANLDAFAAVKLVPRRLCGSASRDLSVELFGHTYPAPVLLAPLGVLELAHAEADLAVGRAAAALGVPFIFSSQASEPMEEVAAAMGDAPRWFQLYWGTDEEVTRSFVRRAEQCGAQAIVLTLDTTLLGWRPRDLDLGHLPFLRGQGLAQYLTDEYFRSRLAGAPLPATSPRPSPALLRTAASLGAHGRKFGLSLSQMRAAAAHFTASYTRPDLQWDDLSRLRGWTDLPIVLKGILHPDDAREAVRRGMDGLIVSNHGGRQIDGEVGSLTVLPRVVEAAGELPVLIDSGVRTGSDVAKALAMGARAVLLGRPYAYGLALAGEAGVAEVVRNVVAEFDLTLGLLGVHAARDLRPEHLA</sequence>
<comment type="cofactor">
    <cofactor evidence="1">
        <name>FMN</name>
        <dbReference type="ChEBI" id="CHEBI:58210"/>
    </cofactor>
</comment>
<dbReference type="InterPro" id="IPR037350">
    <property type="entry name" value="LMO_FMN"/>
</dbReference>
<gene>
    <name evidence="9" type="ORF">HNQ08_000896</name>
</gene>
<dbReference type="AlphaFoldDB" id="A0A7W8JU25"/>
<dbReference type="PANTHER" id="PTHR10578">
    <property type="entry name" value="S -2-HYDROXY-ACID OXIDASE-RELATED"/>
    <property type="match status" value="1"/>
</dbReference>
<feature type="binding site" evidence="7">
    <location>
        <begin position="352"/>
        <end position="356"/>
    </location>
    <ligand>
        <name>FMN</name>
        <dbReference type="ChEBI" id="CHEBI:58210"/>
    </ligand>
</feature>
<evidence type="ECO:0000256" key="1">
    <source>
        <dbReference type="ARBA" id="ARBA00001917"/>
    </source>
</evidence>
<feature type="binding site" evidence="7">
    <location>
        <position position="325"/>
    </location>
    <ligand>
        <name>glyoxylate</name>
        <dbReference type="ChEBI" id="CHEBI:36655"/>
    </ligand>
</feature>
<keyword evidence="3 7" id="KW-0288">FMN</keyword>
<accession>A0A7W8JU25</accession>
<dbReference type="InterPro" id="IPR037396">
    <property type="entry name" value="FMN_HAD"/>
</dbReference>
<feature type="binding site" evidence="7">
    <location>
        <position position="187"/>
    </location>
    <ligand>
        <name>FMN</name>
        <dbReference type="ChEBI" id="CHEBI:58210"/>
    </ligand>
</feature>
<dbReference type="RefSeq" id="WP_184127891.1">
    <property type="nucleotide sequence ID" value="NZ_JACHFL010000002.1"/>
</dbReference>
<evidence type="ECO:0000256" key="5">
    <source>
        <dbReference type="ARBA" id="ARBA00024042"/>
    </source>
</evidence>
<evidence type="ECO:0000256" key="7">
    <source>
        <dbReference type="PIRSR" id="PIRSR000138-2"/>
    </source>
</evidence>
<organism evidence="9 10">
    <name type="scientific">Deinococcus humi</name>
    <dbReference type="NCBI Taxonomy" id="662880"/>
    <lineage>
        <taxon>Bacteria</taxon>
        <taxon>Thermotogati</taxon>
        <taxon>Deinococcota</taxon>
        <taxon>Deinococci</taxon>
        <taxon>Deinococcales</taxon>
        <taxon>Deinococcaceae</taxon>
        <taxon>Deinococcus</taxon>
    </lineage>
</organism>
<dbReference type="PROSITE" id="PS51349">
    <property type="entry name" value="FMN_HYDROXY_ACID_DH_2"/>
    <property type="match status" value="1"/>
</dbReference>
<dbReference type="InterPro" id="IPR013785">
    <property type="entry name" value="Aldolase_TIM"/>
</dbReference>
<dbReference type="FunFam" id="3.20.20.70:FF:000029">
    <property type="entry name" value="L-lactate dehydrogenase"/>
    <property type="match status" value="1"/>
</dbReference>
<feature type="binding site" evidence="7">
    <location>
        <position position="137"/>
    </location>
    <ligand>
        <name>FMN</name>
        <dbReference type="ChEBI" id="CHEBI:58210"/>
    </ligand>
</feature>
<evidence type="ECO:0000256" key="3">
    <source>
        <dbReference type="ARBA" id="ARBA00022643"/>
    </source>
</evidence>
<evidence type="ECO:0000256" key="4">
    <source>
        <dbReference type="ARBA" id="ARBA00023002"/>
    </source>
</evidence>
<protein>
    <submittedName>
        <fullName evidence="9">Lactate 2-monooxygenase</fullName>
        <ecNumber evidence="9">1.13.12.4</ecNumber>
    </submittedName>
</protein>
<dbReference type="CDD" id="cd03332">
    <property type="entry name" value="LMO_FMN"/>
    <property type="match status" value="1"/>
</dbReference>
<dbReference type="Pfam" id="PF01070">
    <property type="entry name" value="FMN_dh"/>
    <property type="match status" value="1"/>
</dbReference>
<feature type="domain" description="FMN hydroxy acid dehydrogenase" evidence="8">
    <location>
        <begin position="29"/>
        <end position="422"/>
    </location>
</feature>
<name>A0A7W8JU25_9DEIO</name>
<dbReference type="PROSITE" id="PS00557">
    <property type="entry name" value="FMN_HYDROXY_ACID_DH_1"/>
    <property type="match status" value="1"/>
</dbReference>
<feature type="binding site" evidence="7">
    <location>
        <position position="161"/>
    </location>
    <ligand>
        <name>glyoxylate</name>
        <dbReference type="ChEBI" id="CHEBI:36655"/>
    </ligand>
</feature>
<dbReference type="EMBL" id="JACHFL010000002">
    <property type="protein sequence ID" value="MBB5361811.1"/>
    <property type="molecule type" value="Genomic_DNA"/>
</dbReference>
<dbReference type="GO" id="GO:0016614">
    <property type="term" value="F:oxidoreductase activity, acting on CH-OH group of donors"/>
    <property type="evidence" value="ECO:0007669"/>
    <property type="project" value="UniProtKB-ARBA"/>
</dbReference>
<dbReference type="InterPro" id="IPR000262">
    <property type="entry name" value="FMN-dep_DH"/>
</dbReference>
<evidence type="ECO:0000259" key="8">
    <source>
        <dbReference type="PROSITE" id="PS51349"/>
    </source>
</evidence>
<feature type="binding site" evidence="7">
    <location>
        <position position="159"/>
    </location>
    <ligand>
        <name>FMN</name>
        <dbReference type="ChEBI" id="CHEBI:58210"/>
    </ligand>
</feature>
<dbReference type="GO" id="GO:0050040">
    <property type="term" value="F:lactate 2-monooxygenase activity"/>
    <property type="evidence" value="ECO:0007669"/>
    <property type="project" value="UniProtKB-EC"/>
</dbReference>
<keyword evidence="2 7" id="KW-0285">Flavoprotein</keyword>
<dbReference type="PANTHER" id="PTHR10578:SF143">
    <property type="entry name" value="FMN-DEPENDENT ALPHA-HYDROXY ACID DEHYDROGENASE PB1A11.03"/>
    <property type="match status" value="1"/>
</dbReference>
<dbReference type="PIRSF" id="PIRSF000138">
    <property type="entry name" value="Al-hdrx_acd_dh"/>
    <property type="match status" value="1"/>
</dbReference>
<reference evidence="9 10" key="1">
    <citation type="submission" date="2020-08" db="EMBL/GenBank/DDBJ databases">
        <title>Genomic Encyclopedia of Type Strains, Phase IV (KMG-IV): sequencing the most valuable type-strain genomes for metagenomic binning, comparative biology and taxonomic classification.</title>
        <authorList>
            <person name="Goeker M."/>
        </authorList>
    </citation>
    <scope>NUCLEOTIDE SEQUENCE [LARGE SCALE GENOMIC DNA]</scope>
    <source>
        <strain evidence="9 10">DSM 27939</strain>
    </source>
</reference>
<keyword evidence="10" id="KW-1185">Reference proteome</keyword>
<feature type="binding site" evidence="7">
    <location>
        <position position="196"/>
    </location>
    <ligand>
        <name>glyoxylate</name>
        <dbReference type="ChEBI" id="CHEBI:36655"/>
    </ligand>
</feature>
<feature type="binding site" evidence="7">
    <location>
        <position position="55"/>
    </location>
    <ligand>
        <name>glyoxylate</name>
        <dbReference type="ChEBI" id="CHEBI:36655"/>
    </ligand>
</feature>
<dbReference type="Gene3D" id="3.20.20.70">
    <property type="entry name" value="Aldolase class I"/>
    <property type="match status" value="1"/>
</dbReference>
<feature type="binding site" evidence="7">
    <location>
        <position position="298"/>
    </location>
    <ligand>
        <name>FMN</name>
        <dbReference type="ChEBI" id="CHEBI:58210"/>
    </ligand>
</feature>
<keyword evidence="9" id="KW-0503">Monooxygenase</keyword>
<feature type="binding site" evidence="7">
    <location>
        <position position="320"/>
    </location>
    <ligand>
        <name>FMN</name>
        <dbReference type="ChEBI" id="CHEBI:58210"/>
    </ligand>
</feature>
<dbReference type="Proteomes" id="UP000552709">
    <property type="component" value="Unassembled WGS sequence"/>
</dbReference>
<dbReference type="GO" id="GO:0010181">
    <property type="term" value="F:FMN binding"/>
    <property type="evidence" value="ECO:0007669"/>
    <property type="project" value="InterPro"/>
</dbReference>
<feature type="binding site" evidence="7">
    <location>
        <begin position="108"/>
        <end position="110"/>
    </location>
    <ligand>
        <name>FMN</name>
        <dbReference type="ChEBI" id="CHEBI:58210"/>
    </ligand>
</feature>
<feature type="binding site" evidence="7">
    <location>
        <begin position="375"/>
        <end position="376"/>
    </location>
    <ligand>
        <name>FMN</name>
        <dbReference type="ChEBI" id="CHEBI:58210"/>
    </ligand>
</feature>
<keyword evidence="4 9" id="KW-0560">Oxidoreductase</keyword>
<dbReference type="SUPFAM" id="SSF51395">
    <property type="entry name" value="FMN-linked oxidoreductases"/>
    <property type="match status" value="1"/>
</dbReference>